<dbReference type="GO" id="GO:0015159">
    <property type="term" value="F:polysaccharide transmembrane transporter activity"/>
    <property type="evidence" value="ECO:0007669"/>
    <property type="project" value="InterPro"/>
</dbReference>
<gene>
    <name evidence="5" type="ORF">AYJ54_10425</name>
</gene>
<evidence type="ECO:0000256" key="2">
    <source>
        <dbReference type="SAM" id="SignalP"/>
    </source>
</evidence>
<dbReference type="PANTHER" id="PTHR33619:SF3">
    <property type="entry name" value="POLYSACCHARIDE EXPORT PROTEIN GFCE-RELATED"/>
    <property type="match status" value="1"/>
</dbReference>
<comment type="caution">
    <text evidence="5">The sequence shown here is derived from an EMBL/GenBank/DDBJ whole genome shotgun (WGS) entry which is preliminary data.</text>
</comment>
<evidence type="ECO:0000313" key="5">
    <source>
        <dbReference type="EMBL" id="OAF10676.1"/>
    </source>
</evidence>
<dbReference type="Proteomes" id="UP000076959">
    <property type="component" value="Unassembled WGS sequence"/>
</dbReference>
<feature type="chain" id="PRO_5008055036" description="Sugar ABC transporter substrate-binding protein" evidence="2">
    <location>
        <begin position="33"/>
        <end position="424"/>
    </location>
</feature>
<feature type="signal peptide" evidence="2">
    <location>
        <begin position="1"/>
        <end position="32"/>
    </location>
</feature>
<dbReference type="Gene3D" id="3.30.1950.10">
    <property type="entry name" value="wza like domain"/>
    <property type="match status" value="1"/>
</dbReference>
<evidence type="ECO:0000259" key="4">
    <source>
        <dbReference type="Pfam" id="PF25994"/>
    </source>
</evidence>
<reference evidence="5 6" key="1">
    <citation type="submission" date="2016-03" db="EMBL/GenBank/DDBJ databases">
        <title>Draft Genome Sequence of the Strain BR 10245 (Bradyrhizobium sp.) isolated from nodules of Centrolobium paraense.</title>
        <authorList>
            <person name="Simoes-Araujo J.L.Sr."/>
            <person name="Barauna A.C."/>
            <person name="Silva K."/>
            <person name="Zilli J.E."/>
        </authorList>
    </citation>
    <scope>NUCLEOTIDE SEQUENCE [LARGE SCALE GENOMIC DNA]</scope>
    <source>
        <strain evidence="5 6">BR 10245</strain>
    </source>
</reference>
<dbReference type="Gene3D" id="3.10.560.10">
    <property type="entry name" value="Outer membrane lipoprotein wza domain like"/>
    <property type="match status" value="1"/>
</dbReference>
<dbReference type="Pfam" id="PF25994">
    <property type="entry name" value="HH_AprE"/>
    <property type="match status" value="1"/>
</dbReference>
<keyword evidence="1 2" id="KW-0732">Signal</keyword>
<evidence type="ECO:0000256" key="1">
    <source>
        <dbReference type="ARBA" id="ARBA00022729"/>
    </source>
</evidence>
<accession>A0A176YVB5</accession>
<evidence type="ECO:0000313" key="6">
    <source>
        <dbReference type="Proteomes" id="UP000076959"/>
    </source>
</evidence>
<dbReference type="InterPro" id="IPR058781">
    <property type="entry name" value="HH_AprE-like"/>
</dbReference>
<keyword evidence="6" id="KW-1185">Reference proteome</keyword>
<dbReference type="InterPro" id="IPR003715">
    <property type="entry name" value="Poly_export_N"/>
</dbReference>
<dbReference type="RefSeq" id="WP_063699651.1">
    <property type="nucleotide sequence ID" value="NZ_LUUB01000051.1"/>
</dbReference>
<dbReference type="OrthoDB" id="9798876at2"/>
<evidence type="ECO:0008006" key="7">
    <source>
        <dbReference type="Google" id="ProtNLM"/>
    </source>
</evidence>
<evidence type="ECO:0000259" key="3">
    <source>
        <dbReference type="Pfam" id="PF02563"/>
    </source>
</evidence>
<feature type="domain" description="AprE-like long alpha-helical hairpin" evidence="4">
    <location>
        <begin position="176"/>
        <end position="362"/>
    </location>
</feature>
<name>A0A176YVB5_9BRAD</name>
<dbReference type="PROSITE" id="PS51257">
    <property type="entry name" value="PROKAR_LIPOPROTEIN"/>
    <property type="match status" value="1"/>
</dbReference>
<dbReference type="Pfam" id="PF02563">
    <property type="entry name" value="Poly_export"/>
    <property type="match status" value="1"/>
</dbReference>
<proteinExistence type="predicted"/>
<protein>
    <recommendedName>
        <fullName evidence="7">Sugar ABC transporter substrate-binding protein</fullName>
    </recommendedName>
</protein>
<dbReference type="STRING" id="1505087.AYJ54_10425"/>
<dbReference type="AlphaFoldDB" id="A0A176YVB5"/>
<feature type="domain" description="Polysaccharide export protein N-terminal" evidence="3">
    <location>
        <begin position="33"/>
        <end position="97"/>
    </location>
</feature>
<organism evidence="5 6">
    <name type="scientific">Bradyrhizobium centrolobii</name>
    <dbReference type="NCBI Taxonomy" id="1505087"/>
    <lineage>
        <taxon>Bacteria</taxon>
        <taxon>Pseudomonadati</taxon>
        <taxon>Pseudomonadota</taxon>
        <taxon>Alphaproteobacteria</taxon>
        <taxon>Hyphomicrobiales</taxon>
        <taxon>Nitrobacteraceae</taxon>
        <taxon>Bradyrhizobium</taxon>
    </lineage>
</organism>
<dbReference type="PANTHER" id="PTHR33619">
    <property type="entry name" value="POLYSACCHARIDE EXPORT PROTEIN GFCE-RELATED"/>
    <property type="match status" value="1"/>
</dbReference>
<sequence>MKSKKRGKLSAVVLPGLWTGLLCLTTSGSCLAAPYKLAPGDTIEIAIGGLPDQRNRTQIQIDGTIPLPGGGTVEVAGLTPAEMQSRIEALLQARILRQRLTDGRDQAFVVKPGDVMASVVEYRPVYVSGDVLTPGQQVYRASMTVRQAVAVAGGFSLLRSRGMQPGATDPADLVRDYQSLATEYTKEYFHIVRTSAELDGRDTFDATPPSDISLPANVIASVVQAEKDSLKTSQTDYRTEERFLDDAIKQTDAQFATLKKQQEGEEKGVQADEEELERVMKAFGSGLLASPRVSESRRALLLSSTRRLQTSVELMRLQRQREDFLRQTERVTSQRTINLLKEQKDSNVRLADLRVRMQALSQKLQPIGGSGAIPVNSGELNPDVVVVRRLGQQWDRIPASVDFDVEPGDVIEVTLRPAAARLSN</sequence>
<dbReference type="EMBL" id="LUUB01000051">
    <property type="protein sequence ID" value="OAF10676.1"/>
    <property type="molecule type" value="Genomic_DNA"/>
</dbReference>
<dbReference type="InterPro" id="IPR049712">
    <property type="entry name" value="Poly_export"/>
</dbReference>